<dbReference type="GO" id="GO:0006391">
    <property type="term" value="P:transcription initiation at mitochondrial promoter"/>
    <property type="evidence" value="ECO:0007669"/>
    <property type="project" value="TreeGrafter"/>
</dbReference>
<dbReference type="Gene3D" id="1.10.8.100">
    <property type="entry name" value="Ribosomal RNA adenine dimethylase-like, domain 2"/>
    <property type="match status" value="1"/>
</dbReference>
<dbReference type="Gene3D" id="3.40.50.150">
    <property type="entry name" value="Vaccinia Virus protein VP39"/>
    <property type="match status" value="2"/>
</dbReference>
<dbReference type="PANTHER" id="PTHR11727:SF17">
    <property type="entry name" value="DIMETHYLADENOSINE TRANSFERASE 1, MITOCHONDRIAL"/>
    <property type="match status" value="1"/>
</dbReference>
<organism evidence="9 10">
    <name type="scientific">Cryptococcus amylolentus CBS 6039</name>
    <dbReference type="NCBI Taxonomy" id="1295533"/>
    <lineage>
        <taxon>Eukaryota</taxon>
        <taxon>Fungi</taxon>
        <taxon>Dikarya</taxon>
        <taxon>Basidiomycota</taxon>
        <taxon>Agaricomycotina</taxon>
        <taxon>Tremellomycetes</taxon>
        <taxon>Tremellales</taxon>
        <taxon>Cryptococcaceae</taxon>
        <taxon>Cryptococcus</taxon>
    </lineage>
</organism>
<comment type="function">
    <text evidence="7">Mitochondrial transcription factor that confers selective promoter recognition on the core subunit of the yeast mitochondrial RNA polymerase. Interacts with DNA in a non-specific manner.</text>
</comment>
<dbReference type="PANTHER" id="PTHR11727">
    <property type="entry name" value="DIMETHYLADENOSINE TRANSFERASE"/>
    <property type="match status" value="1"/>
</dbReference>
<protein>
    <recommendedName>
        <fullName evidence="2">Mitochondrial transcription factor 1</fullName>
    </recommendedName>
</protein>
<dbReference type="SUPFAM" id="SSF53335">
    <property type="entry name" value="S-adenosyl-L-methionine-dependent methyltransferases"/>
    <property type="match status" value="2"/>
</dbReference>
<keyword evidence="10" id="KW-1185">Reference proteome</keyword>
<feature type="compositionally biased region" description="Basic and acidic residues" evidence="8">
    <location>
        <begin position="86"/>
        <end position="98"/>
    </location>
</feature>
<dbReference type="Proteomes" id="UP000094065">
    <property type="component" value="Unassembled WGS sequence"/>
</dbReference>
<reference evidence="9 10" key="1">
    <citation type="submission" date="2016-06" db="EMBL/GenBank/DDBJ databases">
        <title>Evolution of pathogenesis and genome organization in the Tremellales.</title>
        <authorList>
            <person name="Cuomo C."/>
            <person name="Litvintseva A."/>
            <person name="Heitman J."/>
            <person name="Chen Y."/>
            <person name="Sun S."/>
            <person name="Springer D."/>
            <person name="Dromer F."/>
            <person name="Young S."/>
            <person name="Zeng Q."/>
            <person name="Chapman S."/>
            <person name="Gujja S."/>
            <person name="Saif S."/>
            <person name="Birren B."/>
        </authorList>
    </citation>
    <scope>NUCLEOTIDE SEQUENCE [LARGE SCALE GENOMIC DNA]</scope>
    <source>
        <strain evidence="9 10">CBS 6039</strain>
    </source>
</reference>
<evidence type="ECO:0000313" key="9">
    <source>
        <dbReference type="EMBL" id="ODN83449.1"/>
    </source>
</evidence>
<dbReference type="InterPro" id="IPR029063">
    <property type="entry name" value="SAM-dependent_MTases_sf"/>
</dbReference>
<dbReference type="RefSeq" id="XP_018997449.1">
    <property type="nucleotide sequence ID" value="XM_019135022.1"/>
</dbReference>
<dbReference type="AlphaFoldDB" id="A0A1E3I4F1"/>
<keyword evidence="5" id="KW-0949">S-adenosyl-L-methionine</keyword>
<feature type="region of interest" description="Disordered" evidence="8">
    <location>
        <begin position="86"/>
        <end position="140"/>
    </location>
</feature>
<keyword evidence="6" id="KW-0694">RNA-binding</keyword>
<comment type="subcellular location">
    <subcellularLocation>
        <location evidence="1">Mitochondrion</location>
    </subcellularLocation>
</comment>
<keyword evidence="4" id="KW-0808">Transferase</keyword>
<comment type="caution">
    <text evidence="9">The sequence shown here is derived from an EMBL/GenBank/DDBJ whole genome shotgun (WGS) entry which is preliminary data.</text>
</comment>
<dbReference type="GeneID" id="30152897"/>
<gene>
    <name evidence="9" type="ORF">L202_01588</name>
</gene>
<name>A0A1E3I4F1_9TREE</name>
<evidence type="ECO:0000256" key="8">
    <source>
        <dbReference type="SAM" id="MobiDB-lite"/>
    </source>
</evidence>
<dbReference type="STRING" id="1295533.A0A1E3I4F1"/>
<dbReference type="InterPro" id="IPR001737">
    <property type="entry name" value="KsgA/Erm"/>
</dbReference>
<evidence type="ECO:0000256" key="3">
    <source>
        <dbReference type="ARBA" id="ARBA00022603"/>
    </source>
</evidence>
<dbReference type="GO" id="GO:0034246">
    <property type="term" value="F:mitochondrial transcription factor activity"/>
    <property type="evidence" value="ECO:0007669"/>
    <property type="project" value="TreeGrafter"/>
</dbReference>
<evidence type="ECO:0000256" key="6">
    <source>
        <dbReference type="ARBA" id="ARBA00022884"/>
    </source>
</evidence>
<dbReference type="EMBL" id="AWGJ01000002">
    <property type="protein sequence ID" value="ODN83449.1"/>
    <property type="molecule type" value="Genomic_DNA"/>
</dbReference>
<evidence type="ECO:0000256" key="4">
    <source>
        <dbReference type="ARBA" id="ARBA00022679"/>
    </source>
</evidence>
<accession>A0A1E3I4F1</accession>
<evidence type="ECO:0000256" key="2">
    <source>
        <dbReference type="ARBA" id="ARBA00013836"/>
    </source>
</evidence>
<proteinExistence type="predicted"/>
<evidence type="ECO:0000256" key="5">
    <source>
        <dbReference type="ARBA" id="ARBA00022691"/>
    </source>
</evidence>
<evidence type="ECO:0000256" key="1">
    <source>
        <dbReference type="ARBA" id="ARBA00004173"/>
    </source>
</evidence>
<dbReference type="OrthoDB" id="16079at2759"/>
<dbReference type="GO" id="GO:0005759">
    <property type="term" value="C:mitochondrial matrix"/>
    <property type="evidence" value="ECO:0007669"/>
    <property type="project" value="TreeGrafter"/>
</dbReference>
<sequence>MPRLPPLPPSAKWAHHFPTSALAHPPKVNNLRKAPHRLLLASPKLCDEFVRALGIRPGEVIIEGYAGPGALTRSLVSGGRSVEEGKAWEREQGLEGKKAVGSKNSTARNPSDDYPIWKDDLPATAGLKEPKGEPTPKPKLVMSTESSYEILRRGLDYPLPAASPQLQAEGYMGYNVAPSKHQDNLLLSHATLYSWDTVPALLSNPLVRQHLPVWDPSAAEEDQAKRPWNAPTPHITVVLQAPDGMLGEQITTQWIRSVVGDNQKRAWMWKWGRVRLALLCGRNVYERLTTTALERMNSKMSVMTRALFHVTPLPPYHHIRNIDKRNMAKSDVPIQPVKEPKSTATPVGIPEDIPPAEGYPEATFGAERTETYTADFFPGAYTSSKAVLPRTPLFGVLLTPKLNSPISMHRRDAWDFVLRRMFVRESCTVEESIGNLAFGADSLLPLIEQDEGMGIPVSRKRVVKQLDVEEWARIVEVFDTWAFRPEVGLHVGWTLLTMQSLLMDNSIEDEVSRQIGLD</sequence>
<dbReference type="GO" id="GO:0000179">
    <property type="term" value="F:rRNA (adenine-N6,N6-)-dimethyltransferase activity"/>
    <property type="evidence" value="ECO:0007669"/>
    <property type="project" value="TreeGrafter"/>
</dbReference>
<evidence type="ECO:0000313" key="10">
    <source>
        <dbReference type="Proteomes" id="UP000094065"/>
    </source>
</evidence>
<dbReference type="InterPro" id="IPR023165">
    <property type="entry name" value="rRNA_Ade_diMease-like_C"/>
</dbReference>
<keyword evidence="3" id="KW-0489">Methyltransferase</keyword>
<dbReference type="GO" id="GO:0003723">
    <property type="term" value="F:RNA binding"/>
    <property type="evidence" value="ECO:0007669"/>
    <property type="project" value="UniProtKB-KW"/>
</dbReference>
<evidence type="ECO:0000256" key="7">
    <source>
        <dbReference type="ARBA" id="ARBA00024915"/>
    </source>
</evidence>